<keyword evidence="4" id="KW-0167">Capsid protein</keyword>
<dbReference type="Pfam" id="PF00898">
    <property type="entry name" value="Orbi_VP2"/>
    <property type="match status" value="1"/>
</dbReference>
<protein>
    <recommendedName>
        <fullName evidence="3">Outer capsid protein VP2</fullName>
    </recommendedName>
</protein>
<evidence type="ECO:0000256" key="7">
    <source>
        <dbReference type="SAM" id="Coils"/>
    </source>
</evidence>
<dbReference type="InterPro" id="IPR001742">
    <property type="entry name" value="Capsid_VP2_Orbivir"/>
</dbReference>
<keyword evidence="5" id="KW-0946">Virion</keyword>
<comment type="subcellular location">
    <subcellularLocation>
        <location evidence="1">Virion</location>
    </subcellularLocation>
</comment>
<comment type="similarity">
    <text evidence="2">Belongs to the orbivirus VP2 family.</text>
</comment>
<keyword evidence="7" id="KW-0175">Coiled coil</keyword>
<dbReference type="GO" id="GO:0005198">
    <property type="term" value="F:structural molecule activity"/>
    <property type="evidence" value="ECO:0007669"/>
    <property type="project" value="InterPro"/>
</dbReference>
<reference evidence="8" key="2">
    <citation type="journal article" date="2020" name="Virus Genes">
        <title>Genomic characterization of Changuinola viruses from Panama: evidence for multiple genome segment reassortment.</title>
        <authorList>
            <person name="Phan T."/>
            <person name="Tesh R.B."/>
            <person name="Guzman H."/>
            <person name="Delwart E."/>
        </authorList>
    </citation>
    <scope>NUCLEOTIDE SEQUENCE</scope>
    <source>
        <strain evidence="8">V 91 E</strain>
    </source>
</reference>
<sequence>MTTEFTIAVADVNKTKCHGSLFNEFDVLIDTSNKAKEDSKGQWDMNAESARRNIYMWGTDRLIDHAIQGQPGEESYLCIPNNIDSVLGELKDENLENRDKIQTQVAKELKWNMNMQSQEWKTDLNNRPIVECKFGSMYARDHLFESLVFYRSPISKPYCSHITLNNFNEFIYSDLHHIAQNTIYLIDYTYKVRCVDNEPYRYPIGIIFPYKKYKKDEYEKSKNMNIFPQHFNEIIKNSYVDNELHINHGILVNDNEKLIDEDQSRYELEQNLMKLNTEIQEMELLKQSYNYINNEDGNIYLKRKKESKIDIENRIREIDEERRKCKNIRIKYIERPIRDINDELYLTTSHYSKEDSNLERYDDIVDLFNGSLDNAMKKELIGDKGSIMNFETRINMQDKGFKTADQILEEYDKIPNQEGKSTGKWLDIKRSTMGYYKKKDEYVIGYGPLKIEGILTSNKIKEMENDNKYSELIKLIRYDGDPKKTQIDANKICKLFGDYSREHINNQIDYINDENTCEKFRKSFNLLFNQGLQNERASISKIHKNGWTVHPISVKAFQNINDMSEPDYYKNIAKLGILISQIYDGYVDENCPIHTLRGGMLYANSFFGNVYDLLRDKFKWDIRKSEEYMRWNVPKNLKITPMVRMNVYKSIFIRGRAGVCWNFSWNKSVAVNVMDGYPHFNEDIGIVESIFDEMEIEKYYQKMLNVDVWDEVHVELDNLLRYDSQFYAKIITKDFYLDDKGILVTPSYYGQQIYYNVIANCNYKCVATQTNKTTEDKNEFKHTSAQRLLVPDIWFKPFQDQYDHALICQGSAVYTDQQVRGRLERTYVDAIARDQDFRDFMNISEKDIIDNLCPITYQGKYIPWKFFSQLFSLYINFMPIHIRESIQKPLNEIITYPEIQRYNINYNVTSISTAIYDIFIYGFNAKRLRSDRDTYYFLRNYQSANGEERIYLIKNNIPALYNSLSNFQNDGADEYFIINFLFLLGFVNINSYVMKEAYAPICYCRNNNILITSIKITQSGFKNFASKYFPYLSRFFGINQHKQWRNTGEILQILREKAVRYYVGEIFINISREISIRQTKLQNIAMWVGSKCGGVSEAVLIFQAITFPKASYILIVIGDVNMNYDNIYRDIMVNYQISSDSCKGVVLCKISDNNISEFKIKGTIKVRKMVRTFWGLSHDMLLIKSPGDIFGNAHIITKLMNI</sequence>
<dbReference type="GO" id="GO:0039625">
    <property type="term" value="C:viral inner capsid"/>
    <property type="evidence" value="ECO:0007669"/>
    <property type="project" value="UniProtKB-KW"/>
</dbReference>
<evidence type="ECO:0000313" key="8">
    <source>
        <dbReference type="EMBL" id="AVV63143.1"/>
    </source>
</evidence>
<evidence type="ECO:0000256" key="3">
    <source>
        <dbReference type="ARBA" id="ARBA00015347"/>
    </source>
</evidence>
<organism evidence="8">
    <name type="scientific">Changuinola virus</name>
    <dbReference type="NCBI Taxonomy" id="40052"/>
    <lineage>
        <taxon>Viruses</taxon>
        <taxon>Riboviria</taxon>
        <taxon>Orthornavirae</taxon>
        <taxon>Duplornaviricota</taxon>
        <taxon>Resentoviricetes</taxon>
        <taxon>Reovirales</taxon>
        <taxon>Sedoreoviridae</taxon>
        <taxon>Orbivirus</taxon>
        <taxon>Orbivirus changuinolaense</taxon>
    </lineage>
</organism>
<evidence type="ECO:0000256" key="1">
    <source>
        <dbReference type="ARBA" id="ARBA00004328"/>
    </source>
</evidence>
<evidence type="ECO:0000256" key="2">
    <source>
        <dbReference type="ARBA" id="ARBA00008722"/>
    </source>
</evidence>
<evidence type="ECO:0000256" key="6">
    <source>
        <dbReference type="ARBA" id="ARBA00022996"/>
    </source>
</evidence>
<name>A0A2S0NS36_9REOV</name>
<dbReference type="EMBL" id="KY709308">
    <property type="protein sequence ID" value="AVV63143.1"/>
    <property type="molecule type" value="Genomic_RNA"/>
</dbReference>
<feature type="coiled-coil region" evidence="7">
    <location>
        <begin position="265"/>
        <end position="331"/>
    </location>
</feature>
<keyword evidence="6" id="KW-1153">Inner capsid protein</keyword>
<evidence type="ECO:0000256" key="5">
    <source>
        <dbReference type="ARBA" id="ARBA00022844"/>
    </source>
</evidence>
<reference evidence="8" key="1">
    <citation type="submission" date="2017-03" db="EMBL/GenBank/DDBJ databases">
        <authorList>
            <person name="Phan T.G."/>
            <person name="Delwart E."/>
        </authorList>
    </citation>
    <scope>NUCLEOTIDE SEQUENCE</scope>
    <source>
        <strain evidence="8">V 91 E</strain>
    </source>
</reference>
<accession>A0A2S0NS36</accession>
<proteinExistence type="inferred from homology"/>
<evidence type="ECO:0000256" key="4">
    <source>
        <dbReference type="ARBA" id="ARBA00022561"/>
    </source>
</evidence>